<accession>A0A7K1KP58</accession>
<reference evidence="2 3" key="1">
    <citation type="submission" date="2019-11" db="EMBL/GenBank/DDBJ databases">
        <title>Pseudodesulfovibrio alkaliphilus, sp. nov., an alkaliphilic sulfate-reducing bacteria from mud volcano of Taman peninsula, Russia.</title>
        <authorList>
            <person name="Frolova A."/>
            <person name="Merkel A.Y."/>
            <person name="Slobodkin A.I."/>
        </authorList>
    </citation>
    <scope>NUCLEOTIDE SEQUENCE [LARGE SCALE GENOMIC DNA]</scope>
    <source>
        <strain evidence="2 3">F-1</strain>
    </source>
</reference>
<dbReference type="RefSeq" id="WP_155934246.1">
    <property type="nucleotide sequence ID" value="NZ_WODC01000005.1"/>
</dbReference>
<evidence type="ECO:0000259" key="1">
    <source>
        <dbReference type="PROSITE" id="PS50914"/>
    </source>
</evidence>
<dbReference type="Pfam" id="PF04972">
    <property type="entry name" value="BON"/>
    <property type="match status" value="2"/>
</dbReference>
<protein>
    <submittedName>
        <fullName evidence="2">BON domain-containing protein</fullName>
    </submittedName>
</protein>
<feature type="domain" description="BON" evidence="1">
    <location>
        <begin position="117"/>
        <end position="184"/>
    </location>
</feature>
<keyword evidence="3" id="KW-1185">Reference proteome</keyword>
<dbReference type="PROSITE" id="PS50914">
    <property type="entry name" value="BON"/>
    <property type="match status" value="1"/>
</dbReference>
<dbReference type="AlphaFoldDB" id="A0A7K1KP58"/>
<dbReference type="InterPro" id="IPR007055">
    <property type="entry name" value="BON_dom"/>
</dbReference>
<organism evidence="2 3">
    <name type="scientific">Pseudodesulfovibrio alkaliphilus</name>
    <dbReference type="NCBI Taxonomy" id="2661613"/>
    <lineage>
        <taxon>Bacteria</taxon>
        <taxon>Pseudomonadati</taxon>
        <taxon>Thermodesulfobacteriota</taxon>
        <taxon>Desulfovibrionia</taxon>
        <taxon>Desulfovibrionales</taxon>
        <taxon>Desulfovibrionaceae</taxon>
    </lineage>
</organism>
<sequence length="184" mass="20544">MRRTVSLCVLLGLVVAVMLMPGCTVYDVAVEERNLGDWTSDKNISYAIERAYLNDELVRYLDFDAFCYEGQVFVVGQYESRDQVKRAVSIAEGTKGVRSVTTYVMPKKTRDDCGTTDNLGIYTQVKQRLVTDTSIWSTNIDIKTMQCHIILLGIVGSATERDAAIAHARSVEGVRGVESFLMVR</sequence>
<evidence type="ECO:0000313" key="3">
    <source>
        <dbReference type="Proteomes" id="UP000461162"/>
    </source>
</evidence>
<gene>
    <name evidence="2" type="ORF">GKC30_08955</name>
</gene>
<dbReference type="EMBL" id="WODC01000005">
    <property type="protein sequence ID" value="MUM77760.1"/>
    <property type="molecule type" value="Genomic_DNA"/>
</dbReference>
<evidence type="ECO:0000313" key="2">
    <source>
        <dbReference type="EMBL" id="MUM77760.1"/>
    </source>
</evidence>
<name>A0A7K1KP58_9BACT</name>
<dbReference type="PANTHER" id="PTHR34606">
    <property type="entry name" value="BON DOMAIN-CONTAINING PROTEIN"/>
    <property type="match status" value="1"/>
</dbReference>
<dbReference type="InterPro" id="IPR051686">
    <property type="entry name" value="Lipoprotein_DolP"/>
</dbReference>
<comment type="caution">
    <text evidence="2">The sequence shown here is derived from an EMBL/GenBank/DDBJ whole genome shotgun (WGS) entry which is preliminary data.</text>
</comment>
<dbReference type="PANTHER" id="PTHR34606:SF15">
    <property type="entry name" value="BON DOMAIN-CONTAINING PROTEIN"/>
    <property type="match status" value="1"/>
</dbReference>
<proteinExistence type="predicted"/>
<dbReference type="Proteomes" id="UP000461162">
    <property type="component" value="Unassembled WGS sequence"/>
</dbReference>